<evidence type="ECO:0000256" key="4">
    <source>
        <dbReference type="ARBA" id="ARBA00022741"/>
    </source>
</evidence>
<dbReference type="NCBIfam" id="TIGR00097">
    <property type="entry name" value="HMP-P_kinase"/>
    <property type="match status" value="1"/>
</dbReference>
<keyword evidence="6" id="KW-0067">ATP-binding</keyword>
<dbReference type="FunFam" id="3.40.1190.20:FF:000003">
    <property type="entry name" value="Phosphomethylpyrimidine kinase ThiD"/>
    <property type="match status" value="1"/>
</dbReference>
<dbReference type="GO" id="GO:0008972">
    <property type="term" value="F:phosphomethylpyrimidine kinase activity"/>
    <property type="evidence" value="ECO:0007669"/>
    <property type="project" value="InterPro"/>
</dbReference>
<sequence>MIPRACVLTIAGSDSGGGAGVQADLKTFMAHGCYGASVITALTAQNTRGVTGIHAPDPEFVALQLRTVLEDIPVRAAKTGMLFSSAIIAAVAGVLSGTDFPLVVDPVCVAQSGHPLLREDAVEALRQHMLPLARLLTPNRPEAELLAGMPITDRESLFAAMERLLAMGPRAVLLKGGHMEQQGGRLTDWLGLPGREPLALPVEYVDTRNTHGTGCCLSAAICARLGRGEPLEDAVRGAQGFLNRALAAEFSVGAGASPPNHLADQPHSC</sequence>
<keyword evidence="4" id="KW-0547">Nucleotide-binding</keyword>
<evidence type="ECO:0000256" key="2">
    <source>
        <dbReference type="ARBA" id="ARBA00012135"/>
    </source>
</evidence>
<evidence type="ECO:0000313" key="8">
    <source>
        <dbReference type="EMBL" id="HGG91880.1"/>
    </source>
</evidence>
<dbReference type="UniPathway" id="UPA00060">
    <property type="reaction ID" value="UER00138"/>
</dbReference>
<comment type="caution">
    <text evidence="8">The sequence shown here is derived from an EMBL/GenBank/DDBJ whole genome shotgun (WGS) entry which is preliminary data.</text>
</comment>
<keyword evidence="3 8" id="KW-0808">Transferase</keyword>
<accession>A0A7C3W8I7</accession>
<dbReference type="PANTHER" id="PTHR20858">
    <property type="entry name" value="PHOSPHOMETHYLPYRIMIDINE KINASE"/>
    <property type="match status" value="1"/>
</dbReference>
<keyword evidence="5 8" id="KW-0418">Kinase</keyword>
<evidence type="ECO:0000256" key="3">
    <source>
        <dbReference type="ARBA" id="ARBA00022679"/>
    </source>
</evidence>
<evidence type="ECO:0000259" key="7">
    <source>
        <dbReference type="Pfam" id="PF08543"/>
    </source>
</evidence>
<protein>
    <recommendedName>
        <fullName evidence="2">hydroxymethylpyrimidine kinase</fullName>
        <ecNumber evidence="2">2.7.1.49</ecNumber>
    </recommendedName>
</protein>
<dbReference type="GO" id="GO:0009228">
    <property type="term" value="P:thiamine biosynthetic process"/>
    <property type="evidence" value="ECO:0007669"/>
    <property type="project" value="InterPro"/>
</dbReference>
<dbReference type="SUPFAM" id="SSF53613">
    <property type="entry name" value="Ribokinase-like"/>
    <property type="match status" value="1"/>
</dbReference>
<name>A0A7C3W8I7_9BACT</name>
<feature type="domain" description="Pyridoxamine kinase/Phosphomethylpyrimidine kinase" evidence="7">
    <location>
        <begin position="14"/>
        <end position="259"/>
    </location>
</feature>
<dbReference type="GO" id="GO:0009229">
    <property type="term" value="P:thiamine diphosphate biosynthetic process"/>
    <property type="evidence" value="ECO:0007669"/>
    <property type="project" value="UniProtKB-UniPathway"/>
</dbReference>
<dbReference type="CDD" id="cd01169">
    <property type="entry name" value="HMPP_kinase"/>
    <property type="match status" value="1"/>
</dbReference>
<dbReference type="InterPro" id="IPR013749">
    <property type="entry name" value="PM/HMP-P_kinase-1"/>
</dbReference>
<evidence type="ECO:0000256" key="6">
    <source>
        <dbReference type="ARBA" id="ARBA00022840"/>
    </source>
</evidence>
<dbReference type="Gene3D" id="3.40.1190.20">
    <property type="match status" value="1"/>
</dbReference>
<dbReference type="GO" id="GO:0005524">
    <property type="term" value="F:ATP binding"/>
    <property type="evidence" value="ECO:0007669"/>
    <property type="project" value="UniProtKB-KW"/>
</dbReference>
<comment type="pathway">
    <text evidence="1">Cofactor biosynthesis; thiamine diphosphate biosynthesis.</text>
</comment>
<dbReference type="EC" id="2.7.1.49" evidence="2"/>
<evidence type="ECO:0000256" key="1">
    <source>
        <dbReference type="ARBA" id="ARBA00004948"/>
    </source>
</evidence>
<dbReference type="EMBL" id="DSRP01000201">
    <property type="protein sequence ID" value="HGG91880.1"/>
    <property type="molecule type" value="Genomic_DNA"/>
</dbReference>
<dbReference type="GO" id="GO:0008902">
    <property type="term" value="F:hydroxymethylpyrimidine kinase activity"/>
    <property type="evidence" value="ECO:0007669"/>
    <property type="project" value="UniProtKB-EC"/>
</dbReference>
<organism evidence="8">
    <name type="scientific">Fundidesulfovibrio putealis</name>
    <dbReference type="NCBI Taxonomy" id="270496"/>
    <lineage>
        <taxon>Bacteria</taxon>
        <taxon>Pseudomonadati</taxon>
        <taxon>Thermodesulfobacteriota</taxon>
        <taxon>Desulfovibrionia</taxon>
        <taxon>Desulfovibrionales</taxon>
        <taxon>Desulfovibrionaceae</taxon>
        <taxon>Fundidesulfovibrio</taxon>
    </lineage>
</organism>
<dbReference type="Pfam" id="PF08543">
    <property type="entry name" value="Phos_pyr_kin"/>
    <property type="match status" value="1"/>
</dbReference>
<gene>
    <name evidence="8" type="primary">thiD</name>
    <name evidence="8" type="ORF">ENR59_02875</name>
</gene>
<dbReference type="AlphaFoldDB" id="A0A7C3W8I7"/>
<evidence type="ECO:0000256" key="5">
    <source>
        <dbReference type="ARBA" id="ARBA00022777"/>
    </source>
</evidence>
<dbReference type="PANTHER" id="PTHR20858:SF17">
    <property type="entry name" value="HYDROXYMETHYLPYRIMIDINE_PHOSPHOMETHYLPYRIMIDINE KINASE THI20-RELATED"/>
    <property type="match status" value="1"/>
</dbReference>
<dbReference type="GO" id="GO:0005829">
    <property type="term" value="C:cytosol"/>
    <property type="evidence" value="ECO:0007669"/>
    <property type="project" value="TreeGrafter"/>
</dbReference>
<dbReference type="InterPro" id="IPR029056">
    <property type="entry name" value="Ribokinase-like"/>
</dbReference>
<proteinExistence type="predicted"/>
<dbReference type="InterPro" id="IPR004399">
    <property type="entry name" value="HMP/HMP-P_kinase_dom"/>
</dbReference>
<reference evidence="8" key="1">
    <citation type="journal article" date="2020" name="mSystems">
        <title>Genome- and Community-Level Interaction Insights into Carbon Utilization and Element Cycling Functions of Hydrothermarchaeota in Hydrothermal Sediment.</title>
        <authorList>
            <person name="Zhou Z."/>
            <person name="Liu Y."/>
            <person name="Xu W."/>
            <person name="Pan J."/>
            <person name="Luo Z.H."/>
            <person name="Li M."/>
        </authorList>
    </citation>
    <scope>NUCLEOTIDE SEQUENCE [LARGE SCALE GENOMIC DNA]</scope>
    <source>
        <strain evidence="8">SpSt-413</strain>
    </source>
</reference>